<keyword evidence="6" id="KW-1185">Reference proteome</keyword>
<organism evidence="4 5">
    <name type="scientific">Vibrio mangrovi</name>
    <dbReference type="NCBI Taxonomy" id="474394"/>
    <lineage>
        <taxon>Bacteria</taxon>
        <taxon>Pseudomonadati</taxon>
        <taxon>Pseudomonadota</taxon>
        <taxon>Gammaproteobacteria</taxon>
        <taxon>Vibrionales</taxon>
        <taxon>Vibrionaceae</taxon>
        <taxon>Vibrio</taxon>
    </lineage>
</organism>
<evidence type="ECO:0000259" key="2">
    <source>
        <dbReference type="Pfam" id="PF12680"/>
    </source>
</evidence>
<dbReference type="PANTHER" id="PTHR38436">
    <property type="entry name" value="POLYKETIDE CYCLASE SNOAL-LIKE DOMAIN"/>
    <property type="match status" value="1"/>
</dbReference>
<proteinExistence type="predicted"/>
<dbReference type="AlphaFoldDB" id="A0A1Y6IYN0"/>
<evidence type="ECO:0000313" key="4">
    <source>
        <dbReference type="EMBL" id="SMS01602.1"/>
    </source>
</evidence>
<evidence type="ECO:0000313" key="6">
    <source>
        <dbReference type="Proteomes" id="UP001283366"/>
    </source>
</evidence>
<evidence type="ECO:0000313" key="3">
    <source>
        <dbReference type="EMBL" id="MDW6002256.1"/>
    </source>
</evidence>
<protein>
    <submittedName>
        <fullName evidence="3">Nuclear transport factor 2 family protein</fullName>
    </submittedName>
    <submittedName>
        <fullName evidence="4">SnoaL-like polyketide cyclase</fullName>
    </submittedName>
</protein>
<feature type="signal peptide" evidence="1">
    <location>
        <begin position="1"/>
        <end position="19"/>
    </location>
</feature>
<evidence type="ECO:0000313" key="5">
    <source>
        <dbReference type="Proteomes" id="UP000196125"/>
    </source>
</evidence>
<dbReference type="EMBL" id="FXXI01000005">
    <property type="protein sequence ID" value="SMS01602.1"/>
    <property type="molecule type" value="Genomic_DNA"/>
</dbReference>
<dbReference type="PANTHER" id="PTHR38436:SF1">
    <property type="entry name" value="ESTER CYCLASE"/>
    <property type="match status" value="1"/>
</dbReference>
<evidence type="ECO:0000256" key="1">
    <source>
        <dbReference type="SAM" id="SignalP"/>
    </source>
</evidence>
<dbReference type="Proteomes" id="UP001283366">
    <property type="component" value="Unassembled WGS sequence"/>
</dbReference>
<accession>A0A1Y6IYN0</accession>
<dbReference type="InterPro" id="IPR037401">
    <property type="entry name" value="SnoaL-like"/>
</dbReference>
<dbReference type="SUPFAM" id="SSF54427">
    <property type="entry name" value="NTF2-like"/>
    <property type="match status" value="1"/>
</dbReference>
<reference evidence="3 6" key="2">
    <citation type="submission" date="2023-11" db="EMBL/GenBank/DDBJ databases">
        <title>Plant-associative lifestyle of Vibrio porteresiae and its evolutionary dynamics.</title>
        <authorList>
            <person name="Rameshkumar N."/>
            <person name="Kirti K."/>
        </authorList>
    </citation>
    <scope>NUCLEOTIDE SEQUENCE [LARGE SCALE GENOMIC DNA]</scope>
    <source>
        <strain evidence="3 6">MSSRF38</strain>
    </source>
</reference>
<dbReference type="OrthoDB" id="9812089at2"/>
<sequence length="148" mass="16595">MKKSFLIIALMFICNSVMAGTNSLESNKKLVVDFYTQVLLHGRADVIDQYIGDEYIQHNPTVASGKEAFRQLIESFPPRDKNAPPSGKIVRVVAEGDLVVLHVNNYYWPGSNGGAIVDIFRVKNNKIVEHWDVIQAIPDSSKNDNTMF</sequence>
<dbReference type="InterPro" id="IPR009959">
    <property type="entry name" value="Cyclase_SnoaL-like"/>
</dbReference>
<name>A0A1Y6IYN0_9VIBR</name>
<dbReference type="Proteomes" id="UP000196125">
    <property type="component" value="Unassembled WGS sequence"/>
</dbReference>
<dbReference type="InterPro" id="IPR032710">
    <property type="entry name" value="NTF2-like_dom_sf"/>
</dbReference>
<dbReference type="Pfam" id="PF12680">
    <property type="entry name" value="SnoaL_2"/>
    <property type="match status" value="1"/>
</dbReference>
<dbReference type="EMBL" id="JAWRCO010000001">
    <property type="protein sequence ID" value="MDW6002256.1"/>
    <property type="molecule type" value="Genomic_DNA"/>
</dbReference>
<dbReference type="Gene3D" id="3.10.450.50">
    <property type="match status" value="1"/>
</dbReference>
<dbReference type="RefSeq" id="WP_087481624.1">
    <property type="nucleotide sequence ID" value="NZ_AP024883.1"/>
</dbReference>
<dbReference type="GO" id="GO:0030638">
    <property type="term" value="P:polyketide metabolic process"/>
    <property type="evidence" value="ECO:0007669"/>
    <property type="project" value="InterPro"/>
</dbReference>
<reference evidence="4 5" key="1">
    <citation type="submission" date="2017-05" db="EMBL/GenBank/DDBJ databases">
        <authorList>
            <person name="Song R."/>
            <person name="Chenine A.L."/>
            <person name="Ruprecht R.M."/>
        </authorList>
    </citation>
    <scope>NUCLEOTIDE SEQUENCE [LARGE SCALE GENOMIC DNA]</scope>
    <source>
        <strain evidence="4 5">CECT 7927</strain>
    </source>
</reference>
<keyword evidence="1" id="KW-0732">Signal</keyword>
<feature type="chain" id="PRO_5013029069" evidence="1">
    <location>
        <begin position="20"/>
        <end position="148"/>
    </location>
</feature>
<feature type="domain" description="SnoaL-like" evidence="2">
    <location>
        <begin position="32"/>
        <end position="130"/>
    </location>
</feature>
<gene>
    <name evidence="3" type="ORF">SBX37_05130</name>
    <name evidence="4" type="ORF">VIM7927_02899</name>
</gene>